<name>A0A6L9L5N1_9BACT</name>
<feature type="signal peptide" evidence="1">
    <location>
        <begin position="1"/>
        <end position="18"/>
    </location>
</feature>
<evidence type="ECO:0008006" key="4">
    <source>
        <dbReference type="Google" id="ProtNLM"/>
    </source>
</evidence>
<dbReference type="PROSITE" id="PS51257">
    <property type="entry name" value="PROKAR_LIPOPROTEIN"/>
    <property type="match status" value="1"/>
</dbReference>
<organism evidence="2 3">
    <name type="scientific">Spirosoma terrae</name>
    <dbReference type="NCBI Taxonomy" id="1968276"/>
    <lineage>
        <taxon>Bacteria</taxon>
        <taxon>Pseudomonadati</taxon>
        <taxon>Bacteroidota</taxon>
        <taxon>Cytophagia</taxon>
        <taxon>Cytophagales</taxon>
        <taxon>Cytophagaceae</taxon>
        <taxon>Spirosoma</taxon>
    </lineage>
</organism>
<accession>A0A6L9L5N1</accession>
<keyword evidence="3" id="KW-1185">Reference proteome</keyword>
<feature type="chain" id="PRO_5027091456" description="Cytochrome C551" evidence="1">
    <location>
        <begin position="19"/>
        <end position="67"/>
    </location>
</feature>
<gene>
    <name evidence="2" type="ORF">GK108_01875</name>
</gene>
<proteinExistence type="predicted"/>
<dbReference type="AlphaFoldDB" id="A0A6L9L5N1"/>
<evidence type="ECO:0000313" key="3">
    <source>
        <dbReference type="Proteomes" id="UP000474175"/>
    </source>
</evidence>
<keyword evidence="1" id="KW-0732">Signal</keyword>
<evidence type="ECO:0000313" key="2">
    <source>
        <dbReference type="EMBL" id="NDU93608.1"/>
    </source>
</evidence>
<comment type="caution">
    <text evidence="2">The sequence shown here is derived from an EMBL/GenBank/DDBJ whole genome shotgun (WGS) entry which is preliminary data.</text>
</comment>
<sequence length="67" mass="6935">MKNIVKSAFFFAAMLTLAVGCQSKKAETESTAGDTTTVVESETLTSGDTTLVVSDTTKMVPAADSAK</sequence>
<dbReference type="Proteomes" id="UP000474175">
    <property type="component" value="Unassembled WGS sequence"/>
</dbReference>
<reference evidence="2 3" key="1">
    <citation type="submission" date="2020-02" db="EMBL/GenBank/DDBJ databases">
        <title>Draft genome sequence of two Spirosoma agri KCTC 52727 and Spirosoma terrae KCTC 52035.</title>
        <authorList>
            <person name="Rojas J."/>
            <person name="Ambika Manirajan B."/>
            <person name="Suarez C."/>
            <person name="Ratering S."/>
            <person name="Schnell S."/>
        </authorList>
    </citation>
    <scope>NUCLEOTIDE SEQUENCE [LARGE SCALE GENOMIC DNA]</scope>
    <source>
        <strain evidence="2 3">KCTC 52035</strain>
    </source>
</reference>
<dbReference type="EMBL" id="JAAFZH010000001">
    <property type="protein sequence ID" value="NDU93608.1"/>
    <property type="molecule type" value="Genomic_DNA"/>
</dbReference>
<evidence type="ECO:0000256" key="1">
    <source>
        <dbReference type="SAM" id="SignalP"/>
    </source>
</evidence>
<dbReference type="RefSeq" id="WP_163941912.1">
    <property type="nucleotide sequence ID" value="NZ_JAAFZH010000001.1"/>
</dbReference>
<protein>
    <recommendedName>
        <fullName evidence="4">Cytochrome C551</fullName>
    </recommendedName>
</protein>